<evidence type="ECO:0000313" key="2">
    <source>
        <dbReference type="Proteomes" id="UP000203157"/>
    </source>
</evidence>
<accession>A0A127KM77</accession>
<organism evidence="1 2">
    <name type="scientific">Cyanophage S-RIM32</name>
    <dbReference type="NCBI Taxonomy" id="1278479"/>
    <lineage>
        <taxon>Viruses</taxon>
        <taxon>Duplodnaviria</taxon>
        <taxon>Heunggongvirae</taxon>
        <taxon>Uroviricota</taxon>
        <taxon>Caudoviricetes</taxon>
        <taxon>Pantevenvirales</taxon>
        <taxon>Kyanoviridae</taxon>
        <taxon>Bristolvirus</taxon>
        <taxon>Bristolvirus rhodeisland</taxon>
    </lineage>
</organism>
<dbReference type="KEGG" id="vg:29122554"/>
<keyword evidence="2" id="KW-1185">Reference proteome</keyword>
<dbReference type="EMBL" id="KU594606">
    <property type="protein sequence ID" value="AMO43061.1"/>
    <property type="molecule type" value="Genomic_DNA"/>
</dbReference>
<protein>
    <submittedName>
        <fullName evidence="1">Uncharacterized protein</fullName>
    </submittedName>
</protein>
<dbReference type="RefSeq" id="YP_009301554.1">
    <property type="nucleotide sequence ID" value="NC_031235.1"/>
</dbReference>
<proteinExistence type="predicted"/>
<gene>
    <name evidence="1" type="ORF">R1080702_052</name>
</gene>
<name>A0A127KM77_9CAUD</name>
<evidence type="ECO:0000313" key="1">
    <source>
        <dbReference type="EMBL" id="AMO43061.1"/>
    </source>
</evidence>
<dbReference type="GeneID" id="29122554"/>
<reference evidence="1 2" key="1">
    <citation type="submission" date="2016-01" db="EMBL/GenBank/DDBJ databases">
        <title>The genomic content and context of auxiliary metabolic genes in marine cyanophages.</title>
        <authorList>
            <person name="Marston M.F."/>
            <person name="Martiny J.B.H."/>
            <person name="Crummett L.T."/>
        </authorList>
    </citation>
    <scope>NUCLEOTIDE SEQUENCE [LARGE SCALE GENOMIC DNA]</scope>
    <source>
        <strain evidence="1">RW_108_0702</strain>
    </source>
</reference>
<sequence length="66" mass="7660">MKSFLKIFSKSSDRTSVKLTAPELQFLIDCMWGHSRHDTQALAFRHNISDVELEQRLQSAINKLLQ</sequence>
<dbReference type="OrthoDB" id="39205at10239"/>
<dbReference type="Proteomes" id="UP000203157">
    <property type="component" value="Segment"/>
</dbReference>